<feature type="transmembrane region" description="Helical" evidence="1">
    <location>
        <begin position="33"/>
        <end position="51"/>
    </location>
</feature>
<accession>A0A2T2XIU5</accession>
<keyword evidence="1" id="KW-0472">Membrane</keyword>
<name>A0A2T2XIU5_9FIRM</name>
<sequence length="60" mass="6852">AIMPFTAQVTLLRDVLSQENASLWLWMESGGNFLLMILLGILFFIWANRVARSRGILGHY</sequence>
<protein>
    <submittedName>
        <fullName evidence="2">Uncharacterized protein</fullName>
    </submittedName>
</protein>
<evidence type="ECO:0000313" key="3">
    <source>
        <dbReference type="Proteomes" id="UP000242972"/>
    </source>
</evidence>
<keyword evidence="1" id="KW-1133">Transmembrane helix</keyword>
<reference evidence="2 3" key="1">
    <citation type="journal article" date="2014" name="BMC Genomics">
        <title>Comparison of environmental and isolate Sulfobacillus genomes reveals diverse carbon, sulfur, nitrogen, and hydrogen metabolisms.</title>
        <authorList>
            <person name="Justice N.B."/>
            <person name="Norman A."/>
            <person name="Brown C.T."/>
            <person name="Singh A."/>
            <person name="Thomas B.C."/>
            <person name="Banfield J.F."/>
        </authorList>
    </citation>
    <scope>NUCLEOTIDE SEQUENCE [LARGE SCALE GENOMIC DNA]</scope>
    <source>
        <strain evidence="2">AMDSBA4</strain>
    </source>
</reference>
<comment type="caution">
    <text evidence="2">The sequence shown here is derived from an EMBL/GenBank/DDBJ whole genome shotgun (WGS) entry which is preliminary data.</text>
</comment>
<keyword evidence="1" id="KW-0812">Transmembrane</keyword>
<organism evidence="2 3">
    <name type="scientific">Sulfobacillus benefaciens</name>
    <dbReference type="NCBI Taxonomy" id="453960"/>
    <lineage>
        <taxon>Bacteria</taxon>
        <taxon>Bacillati</taxon>
        <taxon>Bacillota</taxon>
        <taxon>Clostridia</taxon>
        <taxon>Eubacteriales</taxon>
        <taxon>Clostridiales Family XVII. Incertae Sedis</taxon>
        <taxon>Sulfobacillus</taxon>
    </lineage>
</organism>
<feature type="non-terminal residue" evidence="2">
    <location>
        <position position="1"/>
    </location>
</feature>
<dbReference type="AlphaFoldDB" id="A0A2T2XIU5"/>
<dbReference type="Proteomes" id="UP000242972">
    <property type="component" value="Unassembled WGS sequence"/>
</dbReference>
<proteinExistence type="predicted"/>
<evidence type="ECO:0000313" key="2">
    <source>
        <dbReference type="EMBL" id="PSR34431.1"/>
    </source>
</evidence>
<evidence type="ECO:0000256" key="1">
    <source>
        <dbReference type="SAM" id="Phobius"/>
    </source>
</evidence>
<dbReference type="EMBL" id="PXYW01000009">
    <property type="protein sequence ID" value="PSR34431.1"/>
    <property type="molecule type" value="Genomic_DNA"/>
</dbReference>
<gene>
    <name evidence="2" type="ORF">C7B46_05815</name>
</gene>